<dbReference type="EMBL" id="CP007142">
    <property type="protein sequence ID" value="AJQ94088.1"/>
    <property type="molecule type" value="Genomic_DNA"/>
</dbReference>
<organism evidence="2 3">
    <name type="scientific">Gynuella sunshinyii YC6258</name>
    <dbReference type="NCBI Taxonomy" id="1445510"/>
    <lineage>
        <taxon>Bacteria</taxon>
        <taxon>Pseudomonadati</taxon>
        <taxon>Pseudomonadota</taxon>
        <taxon>Gammaproteobacteria</taxon>
        <taxon>Oceanospirillales</taxon>
        <taxon>Saccharospirillaceae</taxon>
        <taxon>Gynuella</taxon>
    </lineage>
</organism>
<accession>A0A0C5VL39</accession>
<reference evidence="2 3" key="1">
    <citation type="submission" date="2014-01" db="EMBL/GenBank/DDBJ databases">
        <title>Full genme sequencing of cellulolytic bacterium Gynuella sunshinyii YC6258T gen. nov., sp. nov.</title>
        <authorList>
            <person name="Khan H."/>
            <person name="Chung E.J."/>
            <person name="Chung Y.R."/>
        </authorList>
    </citation>
    <scope>NUCLEOTIDE SEQUENCE [LARGE SCALE GENOMIC DNA]</scope>
    <source>
        <strain evidence="2 3">YC6258</strain>
    </source>
</reference>
<keyword evidence="1" id="KW-0175">Coiled coil</keyword>
<keyword evidence="3" id="KW-1185">Reference proteome</keyword>
<dbReference type="AlphaFoldDB" id="A0A0C5VL39"/>
<sequence>MPTTTPPSLESIKHDLNITANTLSGGQAIIHMLTSHDDEKTASIAHAACGFFEHLQQRLNQLFEDLNECERQQIQALREANARELKTLHASNQLDENTSTPR</sequence>
<dbReference type="HOGENOM" id="CLU_2287552_0_0_6"/>
<dbReference type="RefSeq" id="WP_044616694.1">
    <property type="nucleotide sequence ID" value="NZ_CP007142.1"/>
</dbReference>
<name>A0A0C5VL39_9GAMM</name>
<protein>
    <submittedName>
        <fullName evidence="2">Uncharacterized protein</fullName>
    </submittedName>
</protein>
<dbReference type="Proteomes" id="UP000032266">
    <property type="component" value="Chromosome"/>
</dbReference>
<evidence type="ECO:0000256" key="1">
    <source>
        <dbReference type="SAM" id="Coils"/>
    </source>
</evidence>
<feature type="coiled-coil region" evidence="1">
    <location>
        <begin position="52"/>
        <end position="80"/>
    </location>
</feature>
<dbReference type="STRING" id="1445510.YC6258_02044"/>
<proteinExistence type="predicted"/>
<evidence type="ECO:0000313" key="2">
    <source>
        <dbReference type="EMBL" id="AJQ94088.1"/>
    </source>
</evidence>
<dbReference type="KEGG" id="gsn:YC6258_02044"/>
<gene>
    <name evidence="2" type="ORF">YC6258_02044</name>
</gene>
<evidence type="ECO:0000313" key="3">
    <source>
        <dbReference type="Proteomes" id="UP000032266"/>
    </source>
</evidence>